<feature type="region of interest" description="Disordered" evidence="1">
    <location>
        <begin position="1"/>
        <end position="21"/>
    </location>
</feature>
<dbReference type="Proteomes" id="UP000698800">
    <property type="component" value="Unassembled WGS sequence"/>
</dbReference>
<dbReference type="AlphaFoldDB" id="A0A9P8HX14"/>
<name>A0A9P8HX14_9PEZI</name>
<sequence>MSLLPHPREDPYRSLPGTPYMERGVLTSRDMEEAIQHIRMGIDSGDYFSGVNPRYTMSGGRSGIRDRSPYGVDPEGYTGGPAGLHEMGLADLVRRTNLGVQLVNNHIRGRDQYSQIHPKMCRDGRFPADFQIPKTVEEFKTLESSQLERILQSYMLPLDLRSPNIMKSSHHSRDPLSSARQAKIATLLQFLGAERILEHERLKQRSIY</sequence>
<gene>
    <name evidence="2" type="ORF">FGG08_004110</name>
</gene>
<protein>
    <submittedName>
        <fullName evidence="2">Uncharacterized protein</fullName>
    </submittedName>
</protein>
<reference evidence="2" key="1">
    <citation type="submission" date="2021-03" db="EMBL/GenBank/DDBJ databases">
        <title>Comparative genomics and phylogenomic investigation of the class Geoglossomycetes provide insights into ecological specialization and systematics.</title>
        <authorList>
            <person name="Melie T."/>
            <person name="Pirro S."/>
            <person name="Miller A.N."/>
            <person name="Quandt A."/>
        </authorList>
    </citation>
    <scope>NUCLEOTIDE SEQUENCE</scope>
    <source>
        <strain evidence="2">GBOQ0MN5Z8</strain>
    </source>
</reference>
<evidence type="ECO:0000313" key="2">
    <source>
        <dbReference type="EMBL" id="KAH0541420.1"/>
    </source>
</evidence>
<keyword evidence="3" id="KW-1185">Reference proteome</keyword>
<evidence type="ECO:0000313" key="3">
    <source>
        <dbReference type="Proteomes" id="UP000698800"/>
    </source>
</evidence>
<dbReference type="OrthoDB" id="5389823at2759"/>
<organism evidence="2 3">
    <name type="scientific">Glutinoglossum americanum</name>
    <dbReference type="NCBI Taxonomy" id="1670608"/>
    <lineage>
        <taxon>Eukaryota</taxon>
        <taxon>Fungi</taxon>
        <taxon>Dikarya</taxon>
        <taxon>Ascomycota</taxon>
        <taxon>Pezizomycotina</taxon>
        <taxon>Geoglossomycetes</taxon>
        <taxon>Geoglossales</taxon>
        <taxon>Geoglossaceae</taxon>
        <taxon>Glutinoglossum</taxon>
    </lineage>
</organism>
<dbReference type="EMBL" id="JAGHQL010000079">
    <property type="protein sequence ID" value="KAH0541420.1"/>
    <property type="molecule type" value="Genomic_DNA"/>
</dbReference>
<proteinExistence type="predicted"/>
<comment type="caution">
    <text evidence="2">The sequence shown here is derived from an EMBL/GenBank/DDBJ whole genome shotgun (WGS) entry which is preliminary data.</text>
</comment>
<evidence type="ECO:0000256" key="1">
    <source>
        <dbReference type="SAM" id="MobiDB-lite"/>
    </source>
</evidence>
<accession>A0A9P8HX14</accession>
<feature type="compositionally biased region" description="Basic and acidic residues" evidence="1">
    <location>
        <begin position="1"/>
        <end position="12"/>
    </location>
</feature>